<dbReference type="GeneID" id="67211481"/>
<evidence type="ECO:0000313" key="1">
    <source>
        <dbReference type="EMBL" id="MFB9825097.1"/>
    </source>
</evidence>
<dbReference type="EMBL" id="JBHMAJ010000008">
    <property type="protein sequence ID" value="MFB9825097.1"/>
    <property type="molecule type" value="Genomic_DNA"/>
</dbReference>
<reference evidence="1" key="1">
    <citation type="submission" date="2024-09" db="EMBL/GenBank/DDBJ databases">
        <authorList>
            <person name="Sun Q."/>
        </authorList>
    </citation>
    <scope>NUCLEOTIDE SEQUENCE [LARGE SCALE GENOMIC DNA]</scope>
    <source>
        <strain evidence="1">JCM 31273</strain>
    </source>
</reference>
<dbReference type="RefSeq" id="WP_222921362.1">
    <property type="nucleotide sequence ID" value="NZ_CP082286.1"/>
</dbReference>
<dbReference type="Proteomes" id="UP001589595">
    <property type="component" value="Unassembled WGS sequence"/>
</dbReference>
<sequence>MDSAQDKRTLDDSLDALGHIQRRKLLRALLVHNPQDDESVKIDSSESNEEEVERLIGMKHVHLPKLEEYGFITWNRDTNKVSKGPNFEEIRPLLEMLAAHEDELPDGWL</sequence>
<dbReference type="AlphaFoldDB" id="A0ABD5MV31"/>
<comment type="caution">
    <text evidence="1">The sequence shown here is derived from an EMBL/GenBank/DDBJ whole genome shotgun (WGS) entry which is preliminary data.</text>
</comment>
<keyword evidence="2" id="KW-1185">Reference proteome</keyword>
<accession>A0ABD5MV31</accession>
<evidence type="ECO:0000313" key="2">
    <source>
        <dbReference type="Proteomes" id="UP001589595"/>
    </source>
</evidence>
<proteinExistence type="predicted"/>
<protein>
    <submittedName>
        <fullName evidence="1">ArsR family transcriptional regulator</fullName>
    </submittedName>
</protein>
<name>A0ABD5MV31_9EURY</name>
<organism evidence="1 2">
    <name type="scientific">Halobaculum roseum</name>
    <dbReference type="NCBI Taxonomy" id="2175149"/>
    <lineage>
        <taxon>Archaea</taxon>
        <taxon>Methanobacteriati</taxon>
        <taxon>Methanobacteriota</taxon>
        <taxon>Stenosarchaea group</taxon>
        <taxon>Halobacteria</taxon>
        <taxon>Halobacteriales</taxon>
        <taxon>Haloferacaceae</taxon>
        <taxon>Halobaculum</taxon>
    </lineage>
</organism>
<gene>
    <name evidence="1" type="ORF">ACFFOL_13075</name>
</gene>